<gene>
    <name evidence="2" type="ORF">TNCV_4133511</name>
</gene>
<dbReference type="EMBL" id="BMAU01021277">
    <property type="protein sequence ID" value="GFY07754.1"/>
    <property type="molecule type" value="Genomic_DNA"/>
</dbReference>
<sequence>MREVWEECRINIKFLLKKPTSKTIQIFTEAYGDETLSRAPVLEWYKQFSGGKDSVKDDERAGHSSLRGSDKSGESSKGPSKNFVPELLPAMAARMQNCVNAEGNYFEGDNVTQNSDSVLQKTLIDLSEPNNIDSDAEIDSETFIKTVTFSNTLHGL</sequence>
<evidence type="ECO:0008006" key="4">
    <source>
        <dbReference type="Google" id="ProtNLM"/>
    </source>
</evidence>
<accession>A0A8X6S6K5</accession>
<dbReference type="AlphaFoldDB" id="A0A8X6S6K5"/>
<evidence type="ECO:0000313" key="2">
    <source>
        <dbReference type="EMBL" id="GFY07754.1"/>
    </source>
</evidence>
<name>A0A8X6S6K5_TRICX</name>
<comment type="caution">
    <text evidence="2">The sequence shown here is derived from an EMBL/GenBank/DDBJ whole genome shotgun (WGS) entry which is preliminary data.</text>
</comment>
<reference evidence="2" key="1">
    <citation type="submission" date="2020-08" db="EMBL/GenBank/DDBJ databases">
        <title>Multicomponent nature underlies the extraordinary mechanical properties of spider dragline silk.</title>
        <authorList>
            <person name="Kono N."/>
            <person name="Nakamura H."/>
            <person name="Mori M."/>
            <person name="Yoshida Y."/>
            <person name="Ohtoshi R."/>
            <person name="Malay A.D."/>
            <person name="Moran D.A.P."/>
            <person name="Tomita M."/>
            <person name="Numata K."/>
            <person name="Arakawa K."/>
        </authorList>
    </citation>
    <scope>NUCLEOTIDE SEQUENCE</scope>
</reference>
<evidence type="ECO:0000313" key="3">
    <source>
        <dbReference type="Proteomes" id="UP000887159"/>
    </source>
</evidence>
<organism evidence="2 3">
    <name type="scientific">Trichonephila clavipes</name>
    <name type="common">Golden silk orbweaver</name>
    <name type="synonym">Nephila clavipes</name>
    <dbReference type="NCBI Taxonomy" id="2585209"/>
    <lineage>
        <taxon>Eukaryota</taxon>
        <taxon>Metazoa</taxon>
        <taxon>Ecdysozoa</taxon>
        <taxon>Arthropoda</taxon>
        <taxon>Chelicerata</taxon>
        <taxon>Arachnida</taxon>
        <taxon>Araneae</taxon>
        <taxon>Araneomorphae</taxon>
        <taxon>Entelegynae</taxon>
        <taxon>Araneoidea</taxon>
        <taxon>Nephilidae</taxon>
        <taxon>Trichonephila</taxon>
    </lineage>
</organism>
<proteinExistence type="predicted"/>
<evidence type="ECO:0000256" key="1">
    <source>
        <dbReference type="SAM" id="MobiDB-lite"/>
    </source>
</evidence>
<feature type="compositionally biased region" description="Basic and acidic residues" evidence="1">
    <location>
        <begin position="53"/>
        <end position="74"/>
    </location>
</feature>
<keyword evidence="3" id="KW-1185">Reference proteome</keyword>
<feature type="region of interest" description="Disordered" evidence="1">
    <location>
        <begin position="51"/>
        <end position="83"/>
    </location>
</feature>
<dbReference type="Proteomes" id="UP000887159">
    <property type="component" value="Unassembled WGS sequence"/>
</dbReference>
<protein>
    <recommendedName>
        <fullName evidence="4">Mos1 transposase HTH domain-containing protein</fullName>
    </recommendedName>
</protein>